<dbReference type="EMBL" id="JAUHHC010000005">
    <property type="protein sequence ID" value="MDN3922212.1"/>
    <property type="molecule type" value="Genomic_DNA"/>
</dbReference>
<evidence type="ECO:0000313" key="2">
    <source>
        <dbReference type="EMBL" id="MDN3922212.1"/>
    </source>
</evidence>
<sequence>MSEFSVPAFPAQLETARLLLRAPQAGDLDAVFELQADPIANRFSPSGPLASREAAAALLQGWLAHWQARGFGYWAIARREQPEQLIGFGGVMQRSLGGIAGLHLYFRFLPQHWGQGLASEMAQQALELAFASLHAPSVLAVVLPANTPSRKTLERIGMLLKSSLADVPGQAPSLVYELTAARFAGLPRVPPAPTPFGA</sequence>
<dbReference type="InterPro" id="IPR016181">
    <property type="entry name" value="Acyl_CoA_acyltransferase"/>
</dbReference>
<evidence type="ECO:0000313" key="3">
    <source>
        <dbReference type="Proteomes" id="UP001228044"/>
    </source>
</evidence>
<proteinExistence type="predicted"/>
<dbReference type="PANTHER" id="PTHR43792:SF1">
    <property type="entry name" value="N-ACETYLTRANSFERASE DOMAIN-CONTAINING PROTEIN"/>
    <property type="match status" value="1"/>
</dbReference>
<dbReference type="InterPro" id="IPR051531">
    <property type="entry name" value="N-acetyltransferase"/>
</dbReference>
<dbReference type="PROSITE" id="PS51186">
    <property type="entry name" value="GNAT"/>
    <property type="match status" value="1"/>
</dbReference>
<dbReference type="Proteomes" id="UP001228044">
    <property type="component" value="Unassembled WGS sequence"/>
</dbReference>
<protein>
    <submittedName>
        <fullName evidence="2">GNAT family N-acetyltransferase</fullName>
    </submittedName>
</protein>
<gene>
    <name evidence="2" type="ORF">QWJ38_18125</name>
</gene>
<dbReference type="Gene3D" id="3.40.630.30">
    <property type="match status" value="1"/>
</dbReference>
<feature type="domain" description="N-acetyltransferase" evidence="1">
    <location>
        <begin position="18"/>
        <end position="181"/>
    </location>
</feature>
<reference evidence="2 3" key="1">
    <citation type="submission" date="2023-06" db="EMBL/GenBank/DDBJ databases">
        <title>Pelomonas sp. PFR6 16S ribosomal RNA gene Genome sequencing and assembly.</title>
        <authorList>
            <person name="Woo H."/>
        </authorList>
    </citation>
    <scope>NUCLEOTIDE SEQUENCE [LARGE SCALE GENOMIC DNA]</scope>
    <source>
        <strain evidence="2 3">PFR6</strain>
    </source>
</reference>
<evidence type="ECO:0000259" key="1">
    <source>
        <dbReference type="PROSITE" id="PS51186"/>
    </source>
</evidence>
<accession>A0ABT8DVB5</accession>
<dbReference type="Pfam" id="PF13302">
    <property type="entry name" value="Acetyltransf_3"/>
    <property type="match status" value="1"/>
</dbReference>
<name>A0ABT8DVB5_9BURK</name>
<dbReference type="InterPro" id="IPR000182">
    <property type="entry name" value="GNAT_dom"/>
</dbReference>
<dbReference type="SUPFAM" id="SSF55729">
    <property type="entry name" value="Acyl-CoA N-acyltransferases (Nat)"/>
    <property type="match status" value="1"/>
</dbReference>
<organism evidence="2 3">
    <name type="scientific">Roseateles violae</name>
    <dbReference type="NCBI Taxonomy" id="3058042"/>
    <lineage>
        <taxon>Bacteria</taxon>
        <taxon>Pseudomonadati</taxon>
        <taxon>Pseudomonadota</taxon>
        <taxon>Betaproteobacteria</taxon>
        <taxon>Burkholderiales</taxon>
        <taxon>Sphaerotilaceae</taxon>
        <taxon>Roseateles</taxon>
    </lineage>
</organism>
<comment type="caution">
    <text evidence="2">The sequence shown here is derived from an EMBL/GenBank/DDBJ whole genome shotgun (WGS) entry which is preliminary data.</text>
</comment>
<keyword evidence="3" id="KW-1185">Reference proteome</keyword>
<dbReference type="PANTHER" id="PTHR43792">
    <property type="entry name" value="GNAT FAMILY, PUTATIVE (AFU_ORTHOLOGUE AFUA_3G00765)-RELATED-RELATED"/>
    <property type="match status" value="1"/>
</dbReference>
<dbReference type="RefSeq" id="WP_290360524.1">
    <property type="nucleotide sequence ID" value="NZ_JAUHHC010000005.1"/>
</dbReference>